<proteinExistence type="predicted"/>
<evidence type="ECO:0000313" key="2">
    <source>
        <dbReference type="Proteomes" id="UP000321397"/>
    </source>
</evidence>
<gene>
    <name evidence="1" type="ORF">JMUB3933_1906</name>
</gene>
<protein>
    <recommendedName>
        <fullName evidence="3">Phage protein</fullName>
    </recommendedName>
</protein>
<dbReference type="EMBL" id="AP019834">
    <property type="protein sequence ID" value="BBM48390.1"/>
    <property type="molecule type" value="Genomic_DNA"/>
</dbReference>
<reference evidence="1 2" key="1">
    <citation type="submission" date="2019-07" db="EMBL/GenBank/DDBJ databases">
        <title>Complete Genome Sequence of Leptotrichia wadei Strain JMUB3933.</title>
        <authorList>
            <person name="Watanabe S."/>
            <person name="Cui L."/>
        </authorList>
    </citation>
    <scope>NUCLEOTIDE SEQUENCE [LARGE SCALE GENOMIC DNA]</scope>
    <source>
        <strain evidence="1 2">JMUB3933</strain>
    </source>
</reference>
<dbReference type="AlphaFoldDB" id="A0A510K9R8"/>
<sequence length="56" mass="6334">MSQVVTLFISPEVYIPPGSMIEVTQNNVTKRYKHSGISAVYTNHQEIVLEVEQEKA</sequence>
<evidence type="ECO:0000313" key="1">
    <source>
        <dbReference type="EMBL" id="BBM48390.1"/>
    </source>
</evidence>
<evidence type="ECO:0008006" key="3">
    <source>
        <dbReference type="Google" id="ProtNLM"/>
    </source>
</evidence>
<name>A0A510K9R8_9FUSO</name>
<dbReference type="Proteomes" id="UP000321397">
    <property type="component" value="Chromosome"/>
</dbReference>
<accession>A0A510K9R8</accession>
<organism evidence="1 2">
    <name type="scientific">Leptotrichia wadei</name>
    <dbReference type="NCBI Taxonomy" id="157687"/>
    <lineage>
        <taxon>Bacteria</taxon>
        <taxon>Fusobacteriati</taxon>
        <taxon>Fusobacteriota</taxon>
        <taxon>Fusobacteriia</taxon>
        <taxon>Fusobacteriales</taxon>
        <taxon>Leptotrichiaceae</taxon>
        <taxon>Leptotrichia</taxon>
    </lineage>
</organism>